<dbReference type="PANTHER" id="PTHR42916:SF1">
    <property type="entry name" value="PROTEIN PHYLLO, CHLOROPLASTIC"/>
    <property type="match status" value="1"/>
</dbReference>
<dbReference type="PANTHER" id="PTHR42916">
    <property type="entry name" value="2-SUCCINYL-5-ENOLPYRUVYL-6-HYDROXY-3-CYCLOHEXENE-1-CARBOXYLATE SYNTHASE"/>
    <property type="match status" value="1"/>
</dbReference>
<comment type="caution">
    <text evidence="5">The sequence shown here is derived from an EMBL/GenBank/DDBJ whole genome shotgun (WGS) entry which is preliminary data.</text>
</comment>
<evidence type="ECO:0000256" key="2">
    <source>
        <dbReference type="ARBA" id="ARBA00023239"/>
    </source>
</evidence>
<keyword evidence="2 3" id="KW-0456">Lyase</keyword>
<dbReference type="GO" id="GO:0070205">
    <property type="term" value="F:2-succinyl-6-hydroxy-2,4-cyclohexadiene-1-carboxylate synthase activity"/>
    <property type="evidence" value="ECO:0007669"/>
    <property type="project" value="UniProtKB-EC"/>
</dbReference>
<organism evidence="5 6">
    <name type="scientific">Priestia iocasae</name>
    <dbReference type="NCBI Taxonomy" id="2291674"/>
    <lineage>
        <taxon>Bacteria</taxon>
        <taxon>Bacillati</taxon>
        <taxon>Bacillota</taxon>
        <taxon>Bacilli</taxon>
        <taxon>Bacillales</taxon>
        <taxon>Bacillaceae</taxon>
        <taxon>Priestia</taxon>
    </lineage>
</organism>
<feature type="domain" description="AB hydrolase-1" evidence="4">
    <location>
        <begin position="20"/>
        <end position="253"/>
    </location>
</feature>
<dbReference type="HAMAP" id="MF_01660">
    <property type="entry name" value="MenH"/>
    <property type="match status" value="1"/>
</dbReference>
<comment type="pathway">
    <text evidence="3">Quinol/quinone metabolism; 1,4-dihydroxy-2-naphthoate biosynthesis; 1,4-dihydroxy-2-naphthoate from chorismate: step 3/7.</text>
</comment>
<dbReference type="Gene3D" id="3.40.50.1820">
    <property type="entry name" value="alpha/beta hydrolase"/>
    <property type="match status" value="1"/>
</dbReference>
<evidence type="ECO:0000313" key="5">
    <source>
        <dbReference type="EMBL" id="MBM7704811.1"/>
    </source>
</evidence>
<reference evidence="5 6" key="1">
    <citation type="submission" date="2021-01" db="EMBL/GenBank/DDBJ databases">
        <title>Genomic Encyclopedia of Type Strains, Phase IV (KMG-IV): sequencing the most valuable type-strain genomes for metagenomic binning, comparative biology and taxonomic classification.</title>
        <authorList>
            <person name="Goeker M."/>
        </authorList>
    </citation>
    <scope>NUCLEOTIDE SEQUENCE [LARGE SCALE GENOMIC DNA]</scope>
    <source>
        <strain evidence="5 6">DSM 104297</strain>
    </source>
</reference>
<comment type="pathway">
    <text evidence="3">Quinol/quinone metabolism; menaquinone biosynthesis.</text>
</comment>
<proteinExistence type="inferred from homology"/>
<dbReference type="InterPro" id="IPR000073">
    <property type="entry name" value="AB_hydrolase_1"/>
</dbReference>
<evidence type="ECO:0000256" key="3">
    <source>
        <dbReference type="HAMAP-Rule" id="MF_01660"/>
    </source>
</evidence>
<comment type="similarity">
    <text evidence="3">Belongs to the AB hydrolase superfamily. MenH family.</text>
</comment>
<keyword evidence="1 3" id="KW-0474">Menaquinone biosynthesis</keyword>
<name>A0ABS2QZA5_9BACI</name>
<protein>
    <recommendedName>
        <fullName evidence="3">Putative 2-succinyl-6-hydroxy-2,4-cyclohexadiene-1-carboxylate synthase</fullName>
        <shortName evidence="3">SHCHC synthase</shortName>
        <ecNumber evidence="3">4.2.99.20</ecNumber>
    </recommendedName>
</protein>
<dbReference type="InterPro" id="IPR029058">
    <property type="entry name" value="AB_hydrolase_fold"/>
</dbReference>
<evidence type="ECO:0000256" key="1">
    <source>
        <dbReference type="ARBA" id="ARBA00022428"/>
    </source>
</evidence>
<accession>A0ABS2QZA5</accession>
<gene>
    <name evidence="3" type="primary">menH</name>
    <name evidence="5" type="ORF">JOC83_003670</name>
</gene>
<evidence type="ECO:0000313" key="6">
    <source>
        <dbReference type="Proteomes" id="UP000809829"/>
    </source>
</evidence>
<comment type="catalytic activity">
    <reaction evidence="3">
        <text>5-enolpyruvoyl-6-hydroxy-2-succinyl-cyclohex-3-ene-1-carboxylate = (1R,6R)-6-hydroxy-2-succinyl-cyclohexa-2,4-diene-1-carboxylate + pyruvate</text>
        <dbReference type="Rhea" id="RHEA:25597"/>
        <dbReference type="ChEBI" id="CHEBI:15361"/>
        <dbReference type="ChEBI" id="CHEBI:58689"/>
        <dbReference type="ChEBI" id="CHEBI:58818"/>
        <dbReference type="EC" id="4.2.99.20"/>
    </reaction>
</comment>
<sequence length="267" mass="29876">MKLSVNDISYHVDVQGEGEPLLLLHGFTGSSETWKSCYDEWEGYRLISLDIIGHGQTDSPEDVAFYKMEAMCEAIASILQELNVSKAHVLGYSMGGRLALSFATRYPHYVQSLILESASPGLLTEEERESRRKSDNDLAQQIESCGIESFVNKWENIPLFASQKKLPAEIQRTIRQERLRNTERGLANSLRGMGTGEQKPLWDTLASLHLPVLLIAGADDQKFCDIANQMEKWLPKSTKKIILSAGHAIHVEQPQIFGKIVNGFIST</sequence>
<dbReference type="PRINTS" id="PR00111">
    <property type="entry name" value="ABHYDROLASE"/>
</dbReference>
<keyword evidence="6" id="KW-1185">Reference proteome</keyword>
<dbReference type="Pfam" id="PF00561">
    <property type="entry name" value="Abhydrolase_1"/>
    <property type="match status" value="1"/>
</dbReference>
<dbReference type="Proteomes" id="UP000809829">
    <property type="component" value="Unassembled WGS sequence"/>
</dbReference>
<comment type="function">
    <text evidence="3">Catalyzes a proton abstraction reaction that results in 2,5-elimination of pyruvate from 2-succinyl-5-enolpyruvyl-6-hydroxy-3-cyclohexene-1-carboxylate (SEPHCHC) and the formation of 2-succinyl-6-hydroxy-2,4-cyclohexadiene-1-carboxylate (SHCHC).</text>
</comment>
<dbReference type="RefSeq" id="WP_205188809.1">
    <property type="nucleotide sequence ID" value="NZ_JAFBFC010000009.1"/>
</dbReference>
<dbReference type="NCBIfam" id="TIGR03695">
    <property type="entry name" value="menH_SHCHC"/>
    <property type="match status" value="1"/>
</dbReference>
<evidence type="ECO:0000259" key="4">
    <source>
        <dbReference type="Pfam" id="PF00561"/>
    </source>
</evidence>
<dbReference type="EMBL" id="JAFBFC010000009">
    <property type="protein sequence ID" value="MBM7704811.1"/>
    <property type="molecule type" value="Genomic_DNA"/>
</dbReference>
<dbReference type="EC" id="4.2.99.20" evidence="3"/>
<dbReference type="InterPro" id="IPR022485">
    <property type="entry name" value="SHCHC_synthase_MenH"/>
</dbReference>
<dbReference type="SUPFAM" id="SSF53474">
    <property type="entry name" value="alpha/beta-Hydrolases"/>
    <property type="match status" value="1"/>
</dbReference>
<comment type="subunit">
    <text evidence="3">Monomer.</text>
</comment>